<dbReference type="STRING" id="360411.AC812_00150"/>
<dbReference type="RefSeq" id="WP_061912943.1">
    <property type="nucleotide sequence ID" value="NZ_DF967971.1"/>
</dbReference>
<dbReference type="Proteomes" id="UP000050514">
    <property type="component" value="Unassembled WGS sequence"/>
</dbReference>
<dbReference type="CDD" id="cd04301">
    <property type="entry name" value="NAT_SF"/>
    <property type="match status" value="1"/>
</dbReference>
<sequence>MIYGNGLRLRAVEKDDLPRFVRWLNDPEVRENLLMFAPMSLDEEEEWYSSLLKRPKEERPLVIEIEIGGEWLPIGNIGLMKIEWHARHAEVGLFIGEKQYWNRGYGSEALRTMVGYAFDYLNLNKVYLHVYETNPRGIRAYQKVGFVEEGRLRQDVYKHGRFIDVIVMSVLRSEWYSRAD</sequence>
<dbReference type="AlphaFoldDB" id="A0A0N8GNX0"/>
<dbReference type="PANTHER" id="PTHR43415">
    <property type="entry name" value="SPERMIDINE N(1)-ACETYLTRANSFERASE"/>
    <property type="match status" value="1"/>
</dbReference>
<gene>
    <name evidence="2" type="ORF">AC812_00150</name>
</gene>
<dbReference type="PROSITE" id="PS51186">
    <property type="entry name" value="GNAT"/>
    <property type="match status" value="1"/>
</dbReference>
<name>A0A0N8GNX0_9CHLR</name>
<dbReference type="Gene3D" id="3.40.630.30">
    <property type="match status" value="1"/>
</dbReference>
<dbReference type="EMBL" id="LGHJ01000001">
    <property type="protein sequence ID" value="KPL79274.1"/>
    <property type="molecule type" value="Genomic_DNA"/>
</dbReference>
<reference evidence="2 3" key="1">
    <citation type="submission" date="2015-07" db="EMBL/GenBank/DDBJ databases">
        <title>Draft genome of Bellilinea caldifistulae DSM 17877.</title>
        <authorList>
            <person name="Hemp J."/>
            <person name="Ward L.M."/>
            <person name="Pace L.A."/>
            <person name="Fischer W.W."/>
        </authorList>
    </citation>
    <scope>NUCLEOTIDE SEQUENCE [LARGE SCALE GENOMIC DNA]</scope>
    <source>
        <strain evidence="2 3">GOMI-1</strain>
    </source>
</reference>
<comment type="caution">
    <text evidence="2">The sequence shown here is derived from an EMBL/GenBank/DDBJ whole genome shotgun (WGS) entry which is preliminary data.</text>
</comment>
<dbReference type="Pfam" id="PF13302">
    <property type="entry name" value="Acetyltransf_3"/>
    <property type="match status" value="1"/>
</dbReference>
<keyword evidence="3" id="KW-1185">Reference proteome</keyword>
<dbReference type="InterPro" id="IPR016181">
    <property type="entry name" value="Acyl_CoA_acyltransferase"/>
</dbReference>
<dbReference type="SUPFAM" id="SSF55729">
    <property type="entry name" value="Acyl-CoA N-acyltransferases (Nat)"/>
    <property type="match status" value="1"/>
</dbReference>
<proteinExistence type="predicted"/>
<evidence type="ECO:0000313" key="3">
    <source>
        <dbReference type="Proteomes" id="UP000050514"/>
    </source>
</evidence>
<evidence type="ECO:0000259" key="1">
    <source>
        <dbReference type="PROSITE" id="PS51186"/>
    </source>
</evidence>
<evidence type="ECO:0000313" key="2">
    <source>
        <dbReference type="EMBL" id="KPL79274.1"/>
    </source>
</evidence>
<feature type="domain" description="N-acetyltransferase" evidence="1">
    <location>
        <begin position="7"/>
        <end position="173"/>
    </location>
</feature>
<organism evidence="2 3">
    <name type="scientific">Bellilinea caldifistulae</name>
    <dbReference type="NCBI Taxonomy" id="360411"/>
    <lineage>
        <taxon>Bacteria</taxon>
        <taxon>Bacillati</taxon>
        <taxon>Chloroflexota</taxon>
        <taxon>Anaerolineae</taxon>
        <taxon>Anaerolineales</taxon>
        <taxon>Anaerolineaceae</taxon>
        <taxon>Bellilinea</taxon>
    </lineage>
</organism>
<dbReference type="GO" id="GO:0016747">
    <property type="term" value="F:acyltransferase activity, transferring groups other than amino-acyl groups"/>
    <property type="evidence" value="ECO:0007669"/>
    <property type="project" value="InterPro"/>
</dbReference>
<protein>
    <recommendedName>
        <fullName evidence="1">N-acetyltransferase domain-containing protein</fullName>
    </recommendedName>
</protein>
<accession>A0A0N8GNX0</accession>
<dbReference type="OrthoDB" id="9795206at2"/>
<dbReference type="PANTHER" id="PTHR43415:SF3">
    <property type="entry name" value="GNAT-FAMILY ACETYLTRANSFERASE"/>
    <property type="match status" value="1"/>
</dbReference>
<dbReference type="InterPro" id="IPR000182">
    <property type="entry name" value="GNAT_dom"/>
</dbReference>